<name>A0A9P8GCM4_AURME</name>
<reference evidence="1" key="1">
    <citation type="journal article" date="2021" name="J Fungi (Basel)">
        <title>Virulence traits and population genomics of the black yeast Aureobasidium melanogenum.</title>
        <authorList>
            <person name="Cernosa A."/>
            <person name="Sun X."/>
            <person name="Gostincar C."/>
            <person name="Fang C."/>
            <person name="Gunde-Cimerman N."/>
            <person name="Song Z."/>
        </authorList>
    </citation>
    <scope>NUCLEOTIDE SEQUENCE</scope>
    <source>
        <strain evidence="1">EXF-8016</strain>
    </source>
</reference>
<dbReference type="OrthoDB" id="5307922at2759"/>
<protein>
    <submittedName>
        <fullName evidence="1">Calcium-dependent phosphotriesterase</fullName>
    </submittedName>
</protein>
<feature type="non-terminal residue" evidence="1">
    <location>
        <position position="435"/>
    </location>
</feature>
<sequence length="435" mass="48099">MPGKTTIFSIAALAAISAYIVPPIRHELKVLGVGRVIPESTIANAIDYVKIEDTTHCEDLHYYAPANLLFTACEDKRETRFDWFPPLGSLDPPADGTQGSIHVIDPETMKSIRLSFVNFDETFVSHGIDVIADPQAKDAVYIFAVNHFPNPEFVSSRREHITKSHSRVELFRHVIGSSTVKHIRTISHKLIETPNDIYAVSPTEFYVTNDHRHREGLMRELETLAPFAWSTTLHVSITDPSATSDTEGLEVKIALTGIKNNNGLGHVHDFNEVTIVSAERGILYRCVPDPQTKTLSIEETIHLDSNIDNPTWYHDRWASADDDRSGYVLGGLARGLDLLANARDPSSKDPTFVWFVQRQQSASSTTGNLTTSKDAPAAGTWQKRLVLADDGTRLRTSSAAVIVGIDPKKEGGKKKGWLFATGFVSDNMVATKIDL</sequence>
<dbReference type="EMBL" id="JAHFYH010000053">
    <property type="protein sequence ID" value="KAH0217810.1"/>
    <property type="molecule type" value="Genomic_DNA"/>
</dbReference>
<dbReference type="PANTHER" id="PTHR11799">
    <property type="entry name" value="PARAOXONASE"/>
    <property type="match status" value="1"/>
</dbReference>
<dbReference type="InterPro" id="IPR011042">
    <property type="entry name" value="6-blade_b-propeller_TolB-like"/>
</dbReference>
<evidence type="ECO:0000313" key="1">
    <source>
        <dbReference type="EMBL" id="KAH0217810.1"/>
    </source>
</evidence>
<reference evidence="1" key="2">
    <citation type="submission" date="2021-08" db="EMBL/GenBank/DDBJ databases">
        <authorList>
            <person name="Gostincar C."/>
            <person name="Sun X."/>
            <person name="Song Z."/>
            <person name="Gunde-Cimerman N."/>
        </authorList>
    </citation>
    <scope>NUCLEOTIDE SEQUENCE</scope>
    <source>
        <strain evidence="1">EXF-8016</strain>
    </source>
</reference>
<dbReference type="Gene3D" id="2.120.10.30">
    <property type="entry name" value="TolB, C-terminal domain"/>
    <property type="match status" value="1"/>
</dbReference>
<dbReference type="InterPro" id="IPR051288">
    <property type="entry name" value="Serum_paraoxonase/arylesterase"/>
</dbReference>
<dbReference type="PANTHER" id="PTHR11799:SF12">
    <property type="entry name" value="PARAOXONASE-RELATED"/>
    <property type="match status" value="1"/>
</dbReference>
<dbReference type="AlphaFoldDB" id="A0A9P8GCM4"/>
<evidence type="ECO:0000313" key="2">
    <source>
        <dbReference type="Proteomes" id="UP000767238"/>
    </source>
</evidence>
<gene>
    <name evidence="1" type="ORF">KCV03_g6849</name>
</gene>
<proteinExistence type="predicted"/>
<organism evidence="1 2">
    <name type="scientific">Aureobasidium melanogenum</name>
    <name type="common">Aureobasidium pullulans var. melanogenum</name>
    <dbReference type="NCBI Taxonomy" id="46634"/>
    <lineage>
        <taxon>Eukaryota</taxon>
        <taxon>Fungi</taxon>
        <taxon>Dikarya</taxon>
        <taxon>Ascomycota</taxon>
        <taxon>Pezizomycotina</taxon>
        <taxon>Dothideomycetes</taxon>
        <taxon>Dothideomycetidae</taxon>
        <taxon>Dothideales</taxon>
        <taxon>Saccotheciaceae</taxon>
        <taxon>Aureobasidium</taxon>
    </lineage>
</organism>
<comment type="caution">
    <text evidence="1">The sequence shown here is derived from an EMBL/GenBank/DDBJ whole genome shotgun (WGS) entry which is preliminary data.</text>
</comment>
<accession>A0A9P8GCM4</accession>
<dbReference type="Proteomes" id="UP000767238">
    <property type="component" value="Unassembled WGS sequence"/>
</dbReference>